<gene>
    <name evidence="2" type="ORF">BJX66DRAFT_332287</name>
</gene>
<comment type="caution">
    <text evidence="2">The sequence shown here is derived from an EMBL/GenBank/DDBJ whole genome shotgun (WGS) entry which is preliminary data.</text>
</comment>
<feature type="region of interest" description="Disordered" evidence="1">
    <location>
        <begin position="171"/>
        <end position="194"/>
    </location>
</feature>
<proteinExistence type="predicted"/>
<evidence type="ECO:0000313" key="2">
    <source>
        <dbReference type="EMBL" id="KAL2800141.1"/>
    </source>
</evidence>
<dbReference type="EMBL" id="JBFTWV010000004">
    <property type="protein sequence ID" value="KAL2800141.1"/>
    <property type="molecule type" value="Genomic_DNA"/>
</dbReference>
<sequence>MALLGLHTELLHNIVARLSPNWQWGTHWADTRRKRGVRANIAWFMRLRLVNKFFDILVIDHIQRAIQAGRLSLDTGLPLRYDLLTASTLAMGERLLGHRVHTAFSRLGGRSSRKNPVRDTLFIRTLVLGVMNFVEFANRRSPVTIDYDQVQITYADASIAAFVNVGGKVISSENSSGTTPRPPLSMARGLAHHS</sequence>
<accession>A0ABR4GM36</accession>
<organism evidence="2 3">
    <name type="scientific">Aspergillus keveii</name>
    <dbReference type="NCBI Taxonomy" id="714993"/>
    <lineage>
        <taxon>Eukaryota</taxon>
        <taxon>Fungi</taxon>
        <taxon>Dikarya</taxon>
        <taxon>Ascomycota</taxon>
        <taxon>Pezizomycotina</taxon>
        <taxon>Eurotiomycetes</taxon>
        <taxon>Eurotiomycetidae</taxon>
        <taxon>Eurotiales</taxon>
        <taxon>Aspergillaceae</taxon>
        <taxon>Aspergillus</taxon>
        <taxon>Aspergillus subgen. Nidulantes</taxon>
    </lineage>
</organism>
<name>A0ABR4GM36_9EURO</name>
<protein>
    <submittedName>
        <fullName evidence="2">Uncharacterized protein</fullName>
    </submittedName>
</protein>
<evidence type="ECO:0000256" key="1">
    <source>
        <dbReference type="SAM" id="MobiDB-lite"/>
    </source>
</evidence>
<reference evidence="2 3" key="1">
    <citation type="submission" date="2024-07" db="EMBL/GenBank/DDBJ databases">
        <title>Section-level genome sequencing and comparative genomics of Aspergillus sections Usti and Cavernicolus.</title>
        <authorList>
            <consortium name="Lawrence Berkeley National Laboratory"/>
            <person name="Nybo J.L."/>
            <person name="Vesth T.C."/>
            <person name="Theobald S."/>
            <person name="Frisvad J.C."/>
            <person name="Larsen T.O."/>
            <person name="Kjaerboelling I."/>
            <person name="Rothschild-Mancinelli K."/>
            <person name="Lyhne E.K."/>
            <person name="Kogle M.E."/>
            <person name="Barry K."/>
            <person name="Clum A."/>
            <person name="Na H."/>
            <person name="Ledsgaard L."/>
            <person name="Lin J."/>
            <person name="Lipzen A."/>
            <person name="Kuo A."/>
            <person name="Riley R."/>
            <person name="Mondo S."/>
            <person name="Labutti K."/>
            <person name="Haridas S."/>
            <person name="Pangalinan J."/>
            <person name="Salamov A.A."/>
            <person name="Simmons B.A."/>
            <person name="Magnuson J.K."/>
            <person name="Chen J."/>
            <person name="Drula E."/>
            <person name="Henrissat B."/>
            <person name="Wiebenga A."/>
            <person name="Lubbers R.J."/>
            <person name="Gomes A.C."/>
            <person name="Makela M.R."/>
            <person name="Stajich J."/>
            <person name="Grigoriev I.V."/>
            <person name="Mortensen U.H."/>
            <person name="De Vries R.P."/>
            <person name="Baker S.E."/>
            <person name="Andersen M.R."/>
        </authorList>
    </citation>
    <scope>NUCLEOTIDE SEQUENCE [LARGE SCALE GENOMIC DNA]</scope>
    <source>
        <strain evidence="2 3">CBS 209.92</strain>
    </source>
</reference>
<keyword evidence="3" id="KW-1185">Reference proteome</keyword>
<dbReference type="Proteomes" id="UP001610563">
    <property type="component" value="Unassembled WGS sequence"/>
</dbReference>
<evidence type="ECO:0000313" key="3">
    <source>
        <dbReference type="Proteomes" id="UP001610563"/>
    </source>
</evidence>